<sequence length="316" mass="37551">MSKFFAWIQICRYLEFQDLWSLWKCRNKCVSDVLKCPPSWDCFEFDPDRIDTLFGSKFRNQSAIDFLNKFILHIDTWIFTTIGDIYNRISDHLKQTIRRITKVSATLLDFTKLPLPSLRQLYHLTDYPTNTVSYLSIPMYPLLNTVSLSIYSFELSFKLNYLPNVTSLKLRCDNIFGVNCMKYPSMKYITCLDIRHFHISWFDIRHMFQMLKTLKINRCVIYCPDEVVNNPVAYQNEIKDMTTFLYTLDYLELYGVCDERLLGDVIDYLLSEQNIRVLPFKQMIFQVILFHLVDCNEVFICKNITRLQTLILTYGS</sequence>
<organism evidence="1">
    <name type="scientific">Sylvanvirus sp</name>
    <dbReference type="NCBI Taxonomy" id="2487774"/>
    <lineage>
        <taxon>Viruses</taxon>
    </lineage>
</organism>
<proteinExistence type="predicted"/>
<dbReference type="Gene3D" id="3.80.10.10">
    <property type="entry name" value="Ribonuclease Inhibitor"/>
    <property type="match status" value="1"/>
</dbReference>
<protein>
    <submittedName>
        <fullName evidence="1">Uncharacterized protein</fullName>
    </submittedName>
</protein>
<accession>A0A3G5AK99</accession>
<evidence type="ECO:0000313" key="1">
    <source>
        <dbReference type="EMBL" id="AYV87151.1"/>
    </source>
</evidence>
<dbReference type="InterPro" id="IPR032675">
    <property type="entry name" value="LRR_dom_sf"/>
</dbReference>
<dbReference type="EMBL" id="MK072535">
    <property type="protein sequence ID" value="AYV87151.1"/>
    <property type="molecule type" value="Genomic_DNA"/>
</dbReference>
<gene>
    <name evidence="1" type="ORF">Sylvanvirus29_3</name>
</gene>
<name>A0A3G5AK99_9VIRU</name>
<reference evidence="1" key="1">
    <citation type="submission" date="2018-10" db="EMBL/GenBank/DDBJ databases">
        <title>Hidden diversity of soil giant viruses.</title>
        <authorList>
            <person name="Schulz F."/>
            <person name="Alteio L."/>
            <person name="Goudeau D."/>
            <person name="Ryan E.M."/>
            <person name="Malmstrom R.R."/>
            <person name="Blanchard J."/>
            <person name="Woyke T."/>
        </authorList>
    </citation>
    <scope>NUCLEOTIDE SEQUENCE</scope>
    <source>
        <strain evidence="1">SYV1</strain>
    </source>
</reference>